<dbReference type="InterPro" id="IPR031127">
    <property type="entry name" value="E3_UB_ligase_RBR"/>
</dbReference>
<dbReference type="CDD" id="cd22584">
    <property type="entry name" value="Rcat_RBR_unk"/>
    <property type="match status" value="1"/>
</dbReference>
<comment type="caution">
    <text evidence="15">The sequence shown here is derived from an EMBL/GenBank/DDBJ whole genome shotgun (WGS) entry which is preliminary data.</text>
</comment>
<evidence type="ECO:0000256" key="3">
    <source>
        <dbReference type="ARBA" id="ARBA00003976"/>
    </source>
</evidence>
<feature type="domain" description="RING-type" evidence="13">
    <location>
        <begin position="128"/>
        <end position="174"/>
    </location>
</feature>
<dbReference type="InterPro" id="IPR001841">
    <property type="entry name" value="Znf_RING"/>
</dbReference>
<comment type="cofactor">
    <cofactor evidence="2">
        <name>Zn(2+)</name>
        <dbReference type="ChEBI" id="CHEBI:29105"/>
    </cofactor>
</comment>
<evidence type="ECO:0000256" key="5">
    <source>
        <dbReference type="ARBA" id="ARBA00012251"/>
    </source>
</evidence>
<dbReference type="EC" id="2.3.2.31" evidence="5"/>
<evidence type="ECO:0000259" key="13">
    <source>
        <dbReference type="PROSITE" id="PS50089"/>
    </source>
</evidence>
<evidence type="ECO:0000256" key="9">
    <source>
        <dbReference type="ARBA" id="ARBA00022771"/>
    </source>
</evidence>
<comment type="similarity">
    <text evidence="4">Belongs to the RBR family. Ariadne subfamily.</text>
</comment>
<sequence length="334" mass="38005">MGSKAPEVVILNDNGVDDEDDDISVLYAKPILLDKGKNSNNPISVESYSEDKDLQLAIMASLQQELKGTRRKTRRVIDLSHDDDVEVLYSFPTTSRKIFEGESSNSEPDYNIINCDDNNSDNDINFMCDICVDQKPMSALFRIKGCTHSYCSECMAKYVASRLQDNVTGINCPVSGCVGRLEPEYCRSILPAQVFDRWGDALCEALILGSEKFYCPYKDCSSLLIDDRNGAGEDITHSECPDCRRLFCAKCRVPWHSEILCAEFQKLNKDERDREDILLMNLAKNKKWIRCPKCKIYVEKISGCLFIRCRCGFTFCYSCGTHMQISHYCVKCRH</sequence>
<evidence type="ECO:0000256" key="10">
    <source>
        <dbReference type="ARBA" id="ARBA00022786"/>
    </source>
</evidence>
<gene>
    <name evidence="15" type="ORF">ACH5RR_006270</name>
</gene>
<keyword evidence="9 12" id="KW-0863">Zinc-finger</keyword>
<keyword evidence="16" id="KW-1185">Reference proteome</keyword>
<protein>
    <recommendedName>
        <fullName evidence="5">RBR-type E3 ubiquitin transferase</fullName>
        <ecNumber evidence="5">2.3.2.31</ecNumber>
    </recommendedName>
</protein>
<dbReference type="InterPro" id="IPR044066">
    <property type="entry name" value="TRIAD_supradom"/>
</dbReference>
<comment type="catalytic activity">
    <reaction evidence="1">
        <text>[E2 ubiquitin-conjugating enzyme]-S-ubiquitinyl-L-cysteine + [acceptor protein]-L-lysine = [E2 ubiquitin-conjugating enzyme]-L-cysteine + [acceptor protein]-N(6)-ubiquitinyl-L-lysine.</text>
        <dbReference type="EC" id="2.3.2.31"/>
    </reaction>
</comment>
<dbReference type="EMBL" id="JBJUIK010000003">
    <property type="protein sequence ID" value="KAL3532749.1"/>
    <property type="molecule type" value="Genomic_DNA"/>
</dbReference>
<dbReference type="GO" id="GO:0061630">
    <property type="term" value="F:ubiquitin protein ligase activity"/>
    <property type="evidence" value="ECO:0007669"/>
    <property type="project" value="UniProtKB-EC"/>
</dbReference>
<keyword evidence="11" id="KW-0862">Zinc</keyword>
<dbReference type="CDD" id="cd22582">
    <property type="entry name" value="BRcat_RBR_unk"/>
    <property type="match status" value="1"/>
</dbReference>
<evidence type="ECO:0000256" key="7">
    <source>
        <dbReference type="ARBA" id="ARBA00022723"/>
    </source>
</evidence>
<name>A0ABD3ANK0_9GENT</name>
<keyword evidence="8" id="KW-0677">Repeat</keyword>
<dbReference type="PROSITE" id="PS51873">
    <property type="entry name" value="TRIAD"/>
    <property type="match status" value="1"/>
</dbReference>
<proteinExistence type="inferred from homology"/>
<keyword evidence="6" id="KW-0808">Transferase</keyword>
<dbReference type="Pfam" id="PF01485">
    <property type="entry name" value="IBR"/>
    <property type="match status" value="1"/>
</dbReference>
<evidence type="ECO:0000256" key="6">
    <source>
        <dbReference type="ARBA" id="ARBA00022679"/>
    </source>
</evidence>
<feature type="domain" description="RING-type" evidence="14">
    <location>
        <begin position="124"/>
        <end position="334"/>
    </location>
</feature>
<evidence type="ECO:0000256" key="4">
    <source>
        <dbReference type="ARBA" id="ARBA00005884"/>
    </source>
</evidence>
<dbReference type="GO" id="GO:0008270">
    <property type="term" value="F:zinc ion binding"/>
    <property type="evidence" value="ECO:0007669"/>
    <property type="project" value="UniProtKB-KW"/>
</dbReference>
<keyword evidence="10" id="KW-0833">Ubl conjugation pathway</keyword>
<reference evidence="15 16" key="1">
    <citation type="submission" date="2024-11" db="EMBL/GenBank/DDBJ databases">
        <title>A near-complete genome assembly of Cinchona calisaya.</title>
        <authorList>
            <person name="Lian D.C."/>
            <person name="Zhao X.W."/>
            <person name="Wei L."/>
        </authorList>
    </citation>
    <scope>NUCLEOTIDE SEQUENCE [LARGE SCALE GENOMIC DNA]</scope>
    <source>
        <tissue evidence="15">Nenye</tissue>
    </source>
</reference>
<comment type="function">
    <text evidence="3">Might act as an E3 ubiquitin-protein ligase, or as part of E3 complex, which accepts ubiquitin from specific E2 ubiquitin-conjugating enzymes and then transfers it to substrates.</text>
</comment>
<dbReference type="InterPro" id="IPR002867">
    <property type="entry name" value="IBR_dom"/>
</dbReference>
<evidence type="ECO:0000313" key="15">
    <source>
        <dbReference type="EMBL" id="KAL3532749.1"/>
    </source>
</evidence>
<evidence type="ECO:0000256" key="2">
    <source>
        <dbReference type="ARBA" id="ARBA00001947"/>
    </source>
</evidence>
<dbReference type="AlphaFoldDB" id="A0ABD3ANK0"/>
<accession>A0ABD3ANK0</accession>
<evidence type="ECO:0000256" key="1">
    <source>
        <dbReference type="ARBA" id="ARBA00001798"/>
    </source>
</evidence>
<dbReference type="PANTHER" id="PTHR11685">
    <property type="entry name" value="RBR FAMILY RING FINGER AND IBR DOMAIN-CONTAINING"/>
    <property type="match status" value="1"/>
</dbReference>
<evidence type="ECO:0000259" key="14">
    <source>
        <dbReference type="PROSITE" id="PS51873"/>
    </source>
</evidence>
<dbReference type="Proteomes" id="UP001630127">
    <property type="component" value="Unassembled WGS sequence"/>
</dbReference>
<organism evidence="15 16">
    <name type="scientific">Cinchona calisaya</name>
    <dbReference type="NCBI Taxonomy" id="153742"/>
    <lineage>
        <taxon>Eukaryota</taxon>
        <taxon>Viridiplantae</taxon>
        <taxon>Streptophyta</taxon>
        <taxon>Embryophyta</taxon>
        <taxon>Tracheophyta</taxon>
        <taxon>Spermatophyta</taxon>
        <taxon>Magnoliopsida</taxon>
        <taxon>eudicotyledons</taxon>
        <taxon>Gunneridae</taxon>
        <taxon>Pentapetalae</taxon>
        <taxon>asterids</taxon>
        <taxon>lamiids</taxon>
        <taxon>Gentianales</taxon>
        <taxon>Rubiaceae</taxon>
        <taxon>Cinchonoideae</taxon>
        <taxon>Cinchoneae</taxon>
        <taxon>Cinchona</taxon>
    </lineage>
</organism>
<dbReference type="FunFam" id="1.20.120.1750:FF:000018">
    <property type="entry name" value="RBR-type E3 ubiquitin transferase"/>
    <property type="match status" value="1"/>
</dbReference>
<evidence type="ECO:0000256" key="12">
    <source>
        <dbReference type="PROSITE-ProRule" id="PRU00175"/>
    </source>
</evidence>
<keyword evidence="7" id="KW-0479">Metal-binding</keyword>
<dbReference type="SUPFAM" id="SSF57850">
    <property type="entry name" value="RING/U-box"/>
    <property type="match status" value="3"/>
</dbReference>
<dbReference type="FunFam" id="3.30.40.10:FF:000230">
    <property type="entry name" value="RBR-type E3 ubiquitin transferase"/>
    <property type="match status" value="1"/>
</dbReference>
<dbReference type="SMART" id="SM00647">
    <property type="entry name" value="IBR"/>
    <property type="match status" value="2"/>
</dbReference>
<dbReference type="Gene3D" id="1.20.120.1750">
    <property type="match status" value="1"/>
</dbReference>
<evidence type="ECO:0000313" key="16">
    <source>
        <dbReference type="Proteomes" id="UP001630127"/>
    </source>
</evidence>
<evidence type="ECO:0000256" key="8">
    <source>
        <dbReference type="ARBA" id="ARBA00022737"/>
    </source>
</evidence>
<evidence type="ECO:0000256" key="11">
    <source>
        <dbReference type="ARBA" id="ARBA00022833"/>
    </source>
</evidence>
<dbReference type="InterPro" id="IPR017907">
    <property type="entry name" value="Znf_RING_CS"/>
</dbReference>
<dbReference type="Gene3D" id="3.30.40.10">
    <property type="entry name" value="Zinc/RING finger domain, C3HC4 (zinc finger)"/>
    <property type="match status" value="1"/>
</dbReference>
<dbReference type="PROSITE" id="PS00518">
    <property type="entry name" value="ZF_RING_1"/>
    <property type="match status" value="1"/>
</dbReference>
<dbReference type="InterPro" id="IPR013083">
    <property type="entry name" value="Znf_RING/FYVE/PHD"/>
</dbReference>
<dbReference type="PROSITE" id="PS50089">
    <property type="entry name" value="ZF_RING_2"/>
    <property type="match status" value="1"/>
</dbReference>